<organism evidence="2 3">
    <name type="scientific">Trapa incisa</name>
    <dbReference type="NCBI Taxonomy" id="236973"/>
    <lineage>
        <taxon>Eukaryota</taxon>
        <taxon>Viridiplantae</taxon>
        <taxon>Streptophyta</taxon>
        <taxon>Embryophyta</taxon>
        <taxon>Tracheophyta</taxon>
        <taxon>Spermatophyta</taxon>
        <taxon>Magnoliopsida</taxon>
        <taxon>eudicotyledons</taxon>
        <taxon>Gunneridae</taxon>
        <taxon>Pentapetalae</taxon>
        <taxon>rosids</taxon>
        <taxon>malvids</taxon>
        <taxon>Myrtales</taxon>
        <taxon>Lythraceae</taxon>
        <taxon>Trapa</taxon>
    </lineage>
</organism>
<evidence type="ECO:0000313" key="3">
    <source>
        <dbReference type="Proteomes" id="UP001345219"/>
    </source>
</evidence>
<evidence type="ECO:0000256" key="1">
    <source>
        <dbReference type="SAM" id="MobiDB-lite"/>
    </source>
</evidence>
<dbReference type="Proteomes" id="UP001345219">
    <property type="component" value="Chromosome 13"/>
</dbReference>
<protein>
    <submittedName>
        <fullName evidence="2">Uncharacterized protein</fullName>
    </submittedName>
</protein>
<comment type="caution">
    <text evidence="2">The sequence shown here is derived from an EMBL/GenBank/DDBJ whole genome shotgun (WGS) entry which is preliminary data.</text>
</comment>
<feature type="compositionally biased region" description="Basic and acidic residues" evidence="1">
    <location>
        <begin position="116"/>
        <end position="127"/>
    </location>
</feature>
<reference evidence="2 3" key="1">
    <citation type="journal article" date="2023" name="Hortic Res">
        <title>Pangenome of water caltrop reveals structural variations and asymmetric subgenome divergence after allopolyploidization.</title>
        <authorList>
            <person name="Zhang X."/>
            <person name="Chen Y."/>
            <person name="Wang L."/>
            <person name="Yuan Y."/>
            <person name="Fang M."/>
            <person name="Shi L."/>
            <person name="Lu R."/>
            <person name="Comes H.P."/>
            <person name="Ma Y."/>
            <person name="Chen Y."/>
            <person name="Huang G."/>
            <person name="Zhou Y."/>
            <person name="Zheng Z."/>
            <person name="Qiu Y."/>
        </authorList>
    </citation>
    <scope>NUCLEOTIDE SEQUENCE [LARGE SCALE GENOMIC DNA]</scope>
    <source>
        <tissue evidence="2">Roots</tissue>
    </source>
</reference>
<feature type="compositionally biased region" description="Polar residues" evidence="1">
    <location>
        <begin position="132"/>
        <end position="149"/>
    </location>
</feature>
<name>A0AAN7QW04_9MYRT</name>
<feature type="region of interest" description="Disordered" evidence="1">
    <location>
        <begin position="94"/>
        <end position="149"/>
    </location>
</feature>
<proteinExistence type="predicted"/>
<evidence type="ECO:0000313" key="2">
    <source>
        <dbReference type="EMBL" id="KAK4781142.1"/>
    </source>
</evidence>
<accession>A0AAN7QW04</accession>
<dbReference type="Gene3D" id="1.10.510.10">
    <property type="entry name" value="Transferase(Phosphotransferase) domain 1"/>
    <property type="match status" value="1"/>
</dbReference>
<dbReference type="InterPro" id="IPR011009">
    <property type="entry name" value="Kinase-like_dom_sf"/>
</dbReference>
<dbReference type="EMBL" id="JAXIOK010000001">
    <property type="protein sequence ID" value="KAK4781142.1"/>
    <property type="molecule type" value="Genomic_DNA"/>
</dbReference>
<dbReference type="SUPFAM" id="SSF56112">
    <property type="entry name" value="Protein kinase-like (PK-like)"/>
    <property type="match status" value="1"/>
</dbReference>
<gene>
    <name evidence="2" type="ORF">SAY87_017248</name>
</gene>
<keyword evidence="3" id="KW-1185">Reference proteome</keyword>
<dbReference type="AlphaFoldDB" id="A0AAN7QW04"/>
<sequence>MIWSHLDMLCFLSCTKCSCRDDLESLGYVLMYFLRGRTYVGVILQNLLHISTVKSLRFDDKPDYADLKRLFRDLFICEGCKFDWDILKNKKSQVATPPGRALGSGAGPSFAVHPFADADRPLGEEGRPSGSGLKQKSPAGNDSSMPKMS</sequence>